<proteinExistence type="predicted"/>
<reference evidence="2 3" key="1">
    <citation type="submission" date="2023-03" db="EMBL/GenBank/DDBJ databases">
        <title>Genome insight into feeding habits of ladybird beetles.</title>
        <authorList>
            <person name="Li H.-S."/>
            <person name="Huang Y.-H."/>
            <person name="Pang H."/>
        </authorList>
    </citation>
    <scope>NUCLEOTIDE SEQUENCE [LARGE SCALE GENOMIC DNA]</scope>
    <source>
        <strain evidence="2">SYSU_2023b</strain>
        <tissue evidence="2">Whole body</tissue>
    </source>
</reference>
<gene>
    <name evidence="2" type="ORF">WA026_002238</name>
</gene>
<evidence type="ECO:0000313" key="2">
    <source>
        <dbReference type="EMBL" id="KAK9873883.1"/>
    </source>
</evidence>
<dbReference type="Proteomes" id="UP001431783">
    <property type="component" value="Unassembled WGS sequence"/>
</dbReference>
<dbReference type="AlphaFoldDB" id="A0AAW1TYW3"/>
<feature type="signal peptide" evidence="1">
    <location>
        <begin position="1"/>
        <end position="21"/>
    </location>
</feature>
<sequence>MNNTGLIVLTCVLLFSTNSLADDTNNTDGQRAASQGEQTRQKLKRISQSLQTLIPVLDNLIDNSQQPSNFQQQGEDVVSWNDITSRIIDASTRRMNTISHNRNALLPFTYPDIYSNNQDMGLMSVKMVIKNAISEIDHVIDEIPNVDGNVFAKLLEISTTFLKKILTHKLKFLLSILKKILKNLYKIFMEALRSILPNGVYNFVSRLLSGITIRVMN</sequence>
<comment type="caution">
    <text evidence="2">The sequence shown here is derived from an EMBL/GenBank/DDBJ whole genome shotgun (WGS) entry which is preliminary data.</text>
</comment>
<keyword evidence="3" id="KW-1185">Reference proteome</keyword>
<evidence type="ECO:0000313" key="3">
    <source>
        <dbReference type="Proteomes" id="UP001431783"/>
    </source>
</evidence>
<keyword evidence="1" id="KW-0732">Signal</keyword>
<organism evidence="2 3">
    <name type="scientific">Henosepilachna vigintioctopunctata</name>
    <dbReference type="NCBI Taxonomy" id="420089"/>
    <lineage>
        <taxon>Eukaryota</taxon>
        <taxon>Metazoa</taxon>
        <taxon>Ecdysozoa</taxon>
        <taxon>Arthropoda</taxon>
        <taxon>Hexapoda</taxon>
        <taxon>Insecta</taxon>
        <taxon>Pterygota</taxon>
        <taxon>Neoptera</taxon>
        <taxon>Endopterygota</taxon>
        <taxon>Coleoptera</taxon>
        <taxon>Polyphaga</taxon>
        <taxon>Cucujiformia</taxon>
        <taxon>Coccinelloidea</taxon>
        <taxon>Coccinellidae</taxon>
        <taxon>Epilachninae</taxon>
        <taxon>Epilachnini</taxon>
        <taxon>Henosepilachna</taxon>
    </lineage>
</organism>
<feature type="chain" id="PRO_5043396621" evidence="1">
    <location>
        <begin position="22"/>
        <end position="217"/>
    </location>
</feature>
<accession>A0AAW1TYW3</accession>
<dbReference type="EMBL" id="JARQZJ010000031">
    <property type="protein sequence ID" value="KAK9873883.1"/>
    <property type="molecule type" value="Genomic_DNA"/>
</dbReference>
<evidence type="ECO:0000256" key="1">
    <source>
        <dbReference type="SAM" id="SignalP"/>
    </source>
</evidence>
<name>A0AAW1TYW3_9CUCU</name>
<protein>
    <submittedName>
        <fullName evidence="2">Uncharacterized protein</fullName>
    </submittedName>
</protein>